<sequence length="144" mass="16024">MQQGIFISRIWSDDDVVELRIVVTDKDSSFHSTAYAGHARLGELVDQLRAFRDRIHGGISDFRVGEFGPEYANGAFHARLHFRSPGKLFISTHQQSEFSEFSVGEVASEAKMYLVSEPILLDHFISELGGVVSGSRADAFLECT</sequence>
<gene>
    <name evidence="1" type="ORF">GCM10025759_30490</name>
</gene>
<keyword evidence="2" id="KW-1185">Reference proteome</keyword>
<evidence type="ECO:0000313" key="2">
    <source>
        <dbReference type="Proteomes" id="UP001501083"/>
    </source>
</evidence>
<accession>A0ABP9LQQ3</accession>
<dbReference type="Proteomes" id="UP001501083">
    <property type="component" value="Unassembled WGS sequence"/>
</dbReference>
<name>A0ABP9LQQ3_9GAMM</name>
<proteinExistence type="predicted"/>
<dbReference type="EMBL" id="BAABKY010000004">
    <property type="protein sequence ID" value="GAA5080794.1"/>
    <property type="molecule type" value="Genomic_DNA"/>
</dbReference>
<organism evidence="1 2">
    <name type="scientific">Lysobacter panacisoli</name>
    <dbReference type="NCBI Taxonomy" id="1255263"/>
    <lineage>
        <taxon>Bacteria</taxon>
        <taxon>Pseudomonadati</taxon>
        <taxon>Pseudomonadota</taxon>
        <taxon>Gammaproteobacteria</taxon>
        <taxon>Lysobacterales</taxon>
        <taxon>Lysobacteraceae</taxon>
        <taxon>Lysobacter</taxon>
    </lineage>
</organism>
<protein>
    <submittedName>
        <fullName evidence="1">Uncharacterized protein</fullName>
    </submittedName>
</protein>
<evidence type="ECO:0000313" key="1">
    <source>
        <dbReference type="EMBL" id="GAA5080794.1"/>
    </source>
</evidence>
<comment type="caution">
    <text evidence="1">The sequence shown here is derived from an EMBL/GenBank/DDBJ whole genome shotgun (WGS) entry which is preliminary data.</text>
</comment>
<reference evidence="2" key="1">
    <citation type="journal article" date="2019" name="Int. J. Syst. Evol. Microbiol.">
        <title>The Global Catalogue of Microorganisms (GCM) 10K type strain sequencing project: providing services to taxonomists for standard genome sequencing and annotation.</title>
        <authorList>
            <consortium name="The Broad Institute Genomics Platform"/>
            <consortium name="The Broad Institute Genome Sequencing Center for Infectious Disease"/>
            <person name="Wu L."/>
            <person name="Ma J."/>
        </authorList>
    </citation>
    <scope>NUCLEOTIDE SEQUENCE [LARGE SCALE GENOMIC DNA]</scope>
    <source>
        <strain evidence="2">JCM 19212</strain>
    </source>
</reference>